<dbReference type="VEuPathDB" id="VectorBase:AALB20_027186"/>
<dbReference type="InterPro" id="IPR006652">
    <property type="entry name" value="Kelch_1"/>
</dbReference>
<dbReference type="SMART" id="SM00225">
    <property type="entry name" value="BTB"/>
    <property type="match status" value="1"/>
</dbReference>
<dbReference type="Gene3D" id="2.120.10.80">
    <property type="entry name" value="Kelch-type beta propeller"/>
    <property type="match status" value="2"/>
</dbReference>
<keyword evidence="5" id="KW-0833">Ubl conjugation pathway</keyword>
<dbReference type="Proteomes" id="UP000069272">
    <property type="component" value="Chromosome 3R"/>
</dbReference>
<organism evidence="9 10">
    <name type="scientific">Anopheles albimanus</name>
    <name type="common">New world malaria mosquito</name>
    <dbReference type="NCBI Taxonomy" id="7167"/>
    <lineage>
        <taxon>Eukaryota</taxon>
        <taxon>Metazoa</taxon>
        <taxon>Ecdysozoa</taxon>
        <taxon>Arthropoda</taxon>
        <taxon>Hexapoda</taxon>
        <taxon>Insecta</taxon>
        <taxon>Pterygota</taxon>
        <taxon>Neoptera</taxon>
        <taxon>Endopterygota</taxon>
        <taxon>Diptera</taxon>
        <taxon>Nematocera</taxon>
        <taxon>Culicoidea</taxon>
        <taxon>Culicidae</taxon>
        <taxon>Anophelinae</taxon>
        <taxon>Anopheles</taxon>
    </lineage>
</organism>
<dbReference type="SUPFAM" id="SSF50965">
    <property type="entry name" value="Galactose oxidase, central domain"/>
    <property type="match status" value="1"/>
</dbReference>
<dbReference type="InterPro" id="IPR030603">
    <property type="entry name" value="KLHL18_BTB/POZ"/>
</dbReference>
<dbReference type="VEuPathDB" id="VectorBase:AALB015729"/>
<dbReference type="Pfam" id="PF00651">
    <property type="entry name" value="BTB"/>
    <property type="match status" value="1"/>
</dbReference>
<evidence type="ECO:0000313" key="10">
    <source>
        <dbReference type="Proteomes" id="UP000069272"/>
    </source>
</evidence>
<protein>
    <recommendedName>
        <fullName evidence="2">Kelch-like protein diablo</fullName>
    </recommendedName>
</protein>
<evidence type="ECO:0000256" key="7">
    <source>
        <dbReference type="ARBA" id="ARBA00043912"/>
    </source>
</evidence>
<evidence type="ECO:0000256" key="1">
    <source>
        <dbReference type="ARBA" id="ARBA00004906"/>
    </source>
</evidence>
<evidence type="ECO:0000256" key="2">
    <source>
        <dbReference type="ARBA" id="ARBA00013699"/>
    </source>
</evidence>
<dbReference type="Pfam" id="PF24681">
    <property type="entry name" value="Kelch_KLHDC2_KLHL20_DRC7"/>
    <property type="match status" value="1"/>
</dbReference>
<evidence type="ECO:0000256" key="5">
    <source>
        <dbReference type="ARBA" id="ARBA00022786"/>
    </source>
</evidence>
<keyword evidence="10" id="KW-1185">Reference proteome</keyword>
<comment type="function">
    <text evidence="7">Probable substrate-specific adapter of an E3 ubiquitin-protein ligase complex which mediates the ubiquitination and subsequent proteasomal degradation of target proteins. May have a role in synapse differentiation and growth.</text>
</comment>
<dbReference type="AlphaFoldDB" id="A0A182G0F0"/>
<dbReference type="InterPro" id="IPR011705">
    <property type="entry name" value="BACK"/>
</dbReference>
<dbReference type="PANTHER" id="PTHR24412">
    <property type="entry name" value="KELCH PROTEIN"/>
    <property type="match status" value="1"/>
</dbReference>
<reference evidence="9" key="2">
    <citation type="submission" date="2022-08" db="UniProtKB">
        <authorList>
            <consortium name="EnsemblMetazoa"/>
        </authorList>
    </citation>
    <scope>IDENTIFICATION</scope>
    <source>
        <strain evidence="9">STECLA/ALBI9_A</strain>
    </source>
</reference>
<dbReference type="SMART" id="SM00612">
    <property type="entry name" value="Kelch"/>
    <property type="match status" value="6"/>
</dbReference>
<dbReference type="InterPro" id="IPR000210">
    <property type="entry name" value="BTB/POZ_dom"/>
</dbReference>
<dbReference type="GO" id="GO:0003779">
    <property type="term" value="F:actin binding"/>
    <property type="evidence" value="ECO:0007669"/>
    <property type="project" value="UniProtKB-KW"/>
</dbReference>
<keyword evidence="3" id="KW-0880">Kelch repeat</keyword>
<evidence type="ECO:0000256" key="6">
    <source>
        <dbReference type="ARBA" id="ARBA00023203"/>
    </source>
</evidence>
<dbReference type="FunFam" id="1.25.40.420:FF:000001">
    <property type="entry name" value="Kelch-like family member 12"/>
    <property type="match status" value="1"/>
</dbReference>
<dbReference type="PANTHER" id="PTHR24412:SF497">
    <property type="entry name" value="KELCH-LIKE PROTEIN 18"/>
    <property type="match status" value="1"/>
</dbReference>
<dbReference type="CDD" id="cd18247">
    <property type="entry name" value="BTB_POZ_KLHL18"/>
    <property type="match status" value="1"/>
</dbReference>
<dbReference type="Pfam" id="PF07707">
    <property type="entry name" value="BACK"/>
    <property type="match status" value="1"/>
</dbReference>
<accession>A0A182G0F0</accession>
<feature type="region of interest" description="Disordered" evidence="8">
    <location>
        <begin position="1"/>
        <end position="64"/>
    </location>
</feature>
<evidence type="ECO:0000256" key="8">
    <source>
        <dbReference type="SAM" id="MobiDB-lite"/>
    </source>
</evidence>
<sequence>MLFRYSVSSLRCESMSASPPGPDDGAKQPGTFPRCTAEGGSSSSSGNRNKPPGGPQQYGSSVGLTPKPIEMQQAELSETEDTSYMYFRQEGLYANSFPKMKEIRRMGKLCDVTLKVGRLHGAEWSSEFPETYETPPAALGRIQVDSHSFSAHRIVLASTIPYFYAMFTHNMAESRIKEITMKEIEPLALEALINFAYSGVVKIDTQNVQSLMVGASFLQLNEVRDACAKFLKRKFHPQNVLGIRQFADTLSCSKLIVSADRYIHQHFSKVASGDEFLALSCDELIEVIGRDELNVKSEECIFAACMRWVKHAQDKRAVHLPLILSNIRLPLLSPQFLADSVATEELIKTSHKCRDLLDEARDFHLMPERRALVATARTRPRCFDFVVGLIFAVGGLTKNGESVSTVEIYNPTTKEWSMGEAMTMLRSRVGVAVTNGKLYAFGGFNGTERLSTVEIYDPRQHRWSQGTAMHCKRSAVGVAALEDYVYVCGGYDGVTSLSTVERYCPKTDSWSTVAPMMKYRSAGGVAALGGYVYALGGHDGLSIFDTVERYDPFTDTWTKVRSMTNRRCRLGVATLGNKLYACGGYDGNSFLRSVEVYDPVKDTWTLIAPMNVKRSRVALASNMGKLWAIGGYDGESNLSTVEVYDPKTSTWTFVAPMKHHGGGVGCGVIPTPFQD</sequence>
<proteinExistence type="predicted"/>
<keyword evidence="6" id="KW-0009">Actin-binding</keyword>
<feature type="compositionally biased region" description="Polar residues" evidence="8">
    <location>
        <begin position="1"/>
        <end position="17"/>
    </location>
</feature>
<dbReference type="SMART" id="SM00875">
    <property type="entry name" value="BACK"/>
    <property type="match status" value="1"/>
</dbReference>
<dbReference type="Gene3D" id="1.25.40.420">
    <property type="match status" value="1"/>
</dbReference>
<reference evidence="9 10" key="1">
    <citation type="journal article" date="2017" name="G3 (Bethesda)">
        <title>The Physical Genome Mapping of Anopheles albimanus Corrected Scaffold Misassemblies and Identified Interarm Rearrangements in Genus Anopheles.</title>
        <authorList>
            <person name="Artemov G.N."/>
            <person name="Peery A.N."/>
            <person name="Jiang X."/>
            <person name="Tu Z."/>
            <person name="Stegniy V.N."/>
            <person name="Sharakhova M.V."/>
            <person name="Sharakhov I.V."/>
        </authorList>
    </citation>
    <scope>NUCLEOTIDE SEQUENCE [LARGE SCALE GENOMIC DNA]</scope>
    <source>
        <strain evidence="9 10">ALBI9_A</strain>
    </source>
</reference>
<dbReference type="SUPFAM" id="SSF54695">
    <property type="entry name" value="POZ domain"/>
    <property type="match status" value="1"/>
</dbReference>
<dbReference type="EnsemblMetazoa" id="AALB015729-RA">
    <property type="protein sequence ID" value="AALB015729-PA"/>
    <property type="gene ID" value="AALB015729"/>
</dbReference>
<keyword evidence="4" id="KW-0677">Repeat</keyword>
<comment type="pathway">
    <text evidence="1">Protein modification; protein ubiquitination.</text>
</comment>
<dbReference type="InterPro" id="IPR011333">
    <property type="entry name" value="SKP1/BTB/POZ_sf"/>
</dbReference>
<evidence type="ECO:0000256" key="4">
    <source>
        <dbReference type="ARBA" id="ARBA00022737"/>
    </source>
</evidence>
<dbReference type="InterPro" id="IPR017096">
    <property type="entry name" value="BTB-kelch_protein"/>
</dbReference>
<dbReference type="STRING" id="7167.A0A182G0F0"/>
<dbReference type="PIRSF" id="PIRSF037037">
    <property type="entry name" value="Kelch-like_protein_gigaxonin"/>
    <property type="match status" value="1"/>
</dbReference>
<dbReference type="Gene3D" id="3.30.710.10">
    <property type="entry name" value="Potassium Channel Kv1.1, Chain A"/>
    <property type="match status" value="1"/>
</dbReference>
<dbReference type="PROSITE" id="PS50097">
    <property type="entry name" value="BTB"/>
    <property type="match status" value="1"/>
</dbReference>
<dbReference type="InterPro" id="IPR011043">
    <property type="entry name" value="Gal_Oxase/kelch_b-propeller"/>
</dbReference>
<dbReference type="InterPro" id="IPR015915">
    <property type="entry name" value="Kelch-typ_b-propeller"/>
</dbReference>
<evidence type="ECO:0000256" key="3">
    <source>
        <dbReference type="ARBA" id="ARBA00022441"/>
    </source>
</evidence>
<dbReference type="Pfam" id="PF01344">
    <property type="entry name" value="Kelch_1"/>
    <property type="match status" value="2"/>
</dbReference>
<evidence type="ECO:0000313" key="9">
    <source>
        <dbReference type="EnsemblMetazoa" id="AALB015729-PA"/>
    </source>
</evidence>
<name>A0A182G0F0_ANOAL</name>